<reference evidence="2 3" key="1">
    <citation type="submission" date="2018-03" db="EMBL/GenBank/DDBJ databases">
        <title>Diversity of phytobeneficial traits revealed by whole-genome analysis of worldwide-isolated phenazine-producing Pseudomonas spp.</title>
        <authorList>
            <person name="Biessy A."/>
            <person name="Novinscak A."/>
            <person name="Blom J."/>
            <person name="Leger G."/>
            <person name="Thomashow L.S."/>
            <person name="Cazorla F.M."/>
            <person name="Josic D."/>
            <person name="Filion M."/>
        </authorList>
    </citation>
    <scope>NUCLEOTIDE SEQUENCE [LARGE SCALE GENOMIC DNA]</scope>
    <source>
        <strain evidence="2 3">B25</strain>
    </source>
</reference>
<feature type="transmembrane region" description="Helical" evidence="1">
    <location>
        <begin position="61"/>
        <end position="88"/>
    </location>
</feature>
<dbReference type="AlphaFoldDB" id="A0A3G7TMR4"/>
<keyword evidence="1" id="KW-0812">Transmembrane</keyword>
<accession>A0A3G7TMR4</accession>
<evidence type="ECO:0000256" key="1">
    <source>
        <dbReference type="SAM" id="Phobius"/>
    </source>
</evidence>
<organism evidence="2 3">
    <name type="scientific">Pseudomonas chlororaphis</name>
    <dbReference type="NCBI Taxonomy" id="587753"/>
    <lineage>
        <taxon>Bacteria</taxon>
        <taxon>Pseudomonadati</taxon>
        <taxon>Pseudomonadota</taxon>
        <taxon>Gammaproteobacteria</taxon>
        <taxon>Pseudomonadales</taxon>
        <taxon>Pseudomonadaceae</taxon>
        <taxon>Pseudomonas</taxon>
    </lineage>
</organism>
<sequence length="98" mass="10465">MTTDTANERSDSECLLRGSLIALAACIAANLLGRICVHYGLYPVHLDFPQETGAFAGNMLFTLLGFLMGLFGLLMGLLVWAAGLMLYIGLVDLGGKEL</sequence>
<proteinExistence type="predicted"/>
<dbReference type="EMBL" id="CP027753">
    <property type="protein sequence ID" value="AZE48383.1"/>
    <property type="molecule type" value="Genomic_DNA"/>
</dbReference>
<name>A0A3G7TMR4_9PSED</name>
<dbReference type="Proteomes" id="UP000268048">
    <property type="component" value="Chromosome"/>
</dbReference>
<gene>
    <name evidence="2" type="ORF">C4K04_2711</name>
</gene>
<evidence type="ECO:0000313" key="3">
    <source>
        <dbReference type="Proteomes" id="UP000268048"/>
    </source>
</evidence>
<keyword evidence="1" id="KW-0472">Membrane</keyword>
<feature type="transmembrane region" description="Helical" evidence="1">
    <location>
        <begin position="20"/>
        <end position="41"/>
    </location>
</feature>
<protein>
    <submittedName>
        <fullName evidence="2">Uncharacterized protein</fullName>
    </submittedName>
</protein>
<keyword evidence="1" id="KW-1133">Transmembrane helix</keyword>
<evidence type="ECO:0000313" key="2">
    <source>
        <dbReference type="EMBL" id="AZE48383.1"/>
    </source>
</evidence>
<dbReference type="RefSeq" id="WP_124320365.1">
    <property type="nucleotide sequence ID" value="NZ_CP027753.1"/>
</dbReference>